<proteinExistence type="predicted"/>
<organism evidence="1 2">
    <name type="scientific">Trichonephila inaurata madagascariensis</name>
    <dbReference type="NCBI Taxonomy" id="2747483"/>
    <lineage>
        <taxon>Eukaryota</taxon>
        <taxon>Metazoa</taxon>
        <taxon>Ecdysozoa</taxon>
        <taxon>Arthropoda</taxon>
        <taxon>Chelicerata</taxon>
        <taxon>Arachnida</taxon>
        <taxon>Araneae</taxon>
        <taxon>Araneomorphae</taxon>
        <taxon>Entelegynae</taxon>
        <taxon>Araneoidea</taxon>
        <taxon>Nephilidae</taxon>
        <taxon>Trichonephila</taxon>
        <taxon>Trichonephila inaurata</taxon>
    </lineage>
</organism>
<gene>
    <name evidence="1" type="ORF">TNIN_305341</name>
</gene>
<accession>A0A8X6YBR6</accession>
<evidence type="ECO:0000313" key="2">
    <source>
        <dbReference type="Proteomes" id="UP000886998"/>
    </source>
</evidence>
<evidence type="ECO:0000313" key="1">
    <source>
        <dbReference type="EMBL" id="GFY67950.1"/>
    </source>
</evidence>
<dbReference type="Proteomes" id="UP000886998">
    <property type="component" value="Unassembled WGS sequence"/>
</dbReference>
<dbReference type="AlphaFoldDB" id="A0A8X6YBR6"/>
<protein>
    <submittedName>
        <fullName evidence="1">Uncharacterized protein</fullName>
    </submittedName>
</protein>
<comment type="caution">
    <text evidence="1">The sequence shown here is derived from an EMBL/GenBank/DDBJ whole genome shotgun (WGS) entry which is preliminary data.</text>
</comment>
<sequence>MLLIYSLRVGIAELWKCRRAASAADDGRRHPDRRTEIQEDAPQRHFPIQHLWVMNFRENGWHPGRHFYHQSIHSSLIEKIFRYLDCRKCLTNYYDIFHQNNICKICSESEQDYTSMTNISYG</sequence>
<dbReference type="EMBL" id="BMAV01016827">
    <property type="protein sequence ID" value="GFY67950.1"/>
    <property type="molecule type" value="Genomic_DNA"/>
</dbReference>
<name>A0A8X6YBR6_9ARAC</name>
<keyword evidence="2" id="KW-1185">Reference proteome</keyword>
<reference evidence="1" key="1">
    <citation type="submission" date="2020-08" db="EMBL/GenBank/DDBJ databases">
        <title>Multicomponent nature underlies the extraordinary mechanical properties of spider dragline silk.</title>
        <authorList>
            <person name="Kono N."/>
            <person name="Nakamura H."/>
            <person name="Mori M."/>
            <person name="Yoshida Y."/>
            <person name="Ohtoshi R."/>
            <person name="Malay A.D."/>
            <person name="Moran D.A.P."/>
            <person name="Tomita M."/>
            <person name="Numata K."/>
            <person name="Arakawa K."/>
        </authorList>
    </citation>
    <scope>NUCLEOTIDE SEQUENCE</scope>
</reference>